<comment type="caution">
    <text evidence="1">The sequence shown here is derived from an EMBL/GenBank/DDBJ whole genome shotgun (WGS) entry which is preliminary data.</text>
</comment>
<evidence type="ECO:0000313" key="1">
    <source>
        <dbReference type="EMBL" id="KAF9463170.1"/>
    </source>
</evidence>
<reference evidence="1" key="1">
    <citation type="submission" date="2020-11" db="EMBL/GenBank/DDBJ databases">
        <authorList>
            <consortium name="DOE Joint Genome Institute"/>
            <person name="Ahrendt S."/>
            <person name="Riley R."/>
            <person name="Andreopoulos W."/>
            <person name="Labutti K."/>
            <person name="Pangilinan J."/>
            <person name="Ruiz-Duenas F.J."/>
            <person name="Barrasa J.M."/>
            <person name="Sanchez-Garcia M."/>
            <person name="Camarero S."/>
            <person name="Miyauchi S."/>
            <person name="Serrano A."/>
            <person name="Linde D."/>
            <person name="Babiker R."/>
            <person name="Drula E."/>
            <person name="Ayuso-Fernandez I."/>
            <person name="Pacheco R."/>
            <person name="Padilla G."/>
            <person name="Ferreira P."/>
            <person name="Barriuso J."/>
            <person name="Kellner H."/>
            <person name="Castanera R."/>
            <person name="Alfaro M."/>
            <person name="Ramirez L."/>
            <person name="Pisabarro A.G."/>
            <person name="Kuo A."/>
            <person name="Tritt A."/>
            <person name="Lipzen A."/>
            <person name="He G."/>
            <person name="Yan M."/>
            <person name="Ng V."/>
            <person name="Cullen D."/>
            <person name="Martin F."/>
            <person name="Rosso M.-N."/>
            <person name="Henrissat B."/>
            <person name="Hibbett D."/>
            <person name="Martinez A.T."/>
            <person name="Grigoriev I.V."/>
        </authorList>
    </citation>
    <scope>NUCLEOTIDE SEQUENCE</scope>
    <source>
        <strain evidence="1">CBS 247.69</strain>
    </source>
</reference>
<keyword evidence="2" id="KW-1185">Reference proteome</keyword>
<proteinExistence type="predicted"/>
<organism evidence="1 2">
    <name type="scientific">Collybia nuda</name>
    <dbReference type="NCBI Taxonomy" id="64659"/>
    <lineage>
        <taxon>Eukaryota</taxon>
        <taxon>Fungi</taxon>
        <taxon>Dikarya</taxon>
        <taxon>Basidiomycota</taxon>
        <taxon>Agaricomycotina</taxon>
        <taxon>Agaricomycetes</taxon>
        <taxon>Agaricomycetidae</taxon>
        <taxon>Agaricales</taxon>
        <taxon>Tricholomatineae</taxon>
        <taxon>Clitocybaceae</taxon>
        <taxon>Collybia</taxon>
    </lineage>
</organism>
<evidence type="ECO:0000313" key="2">
    <source>
        <dbReference type="Proteomes" id="UP000807353"/>
    </source>
</evidence>
<name>A0A9P5Y6L6_9AGAR</name>
<gene>
    <name evidence="1" type="ORF">BDZ94DRAFT_1309083</name>
</gene>
<dbReference type="AlphaFoldDB" id="A0A9P5Y6L6"/>
<dbReference type="Proteomes" id="UP000807353">
    <property type="component" value="Unassembled WGS sequence"/>
</dbReference>
<protein>
    <submittedName>
        <fullName evidence="1">Uncharacterized protein</fullName>
    </submittedName>
</protein>
<dbReference type="EMBL" id="MU150265">
    <property type="protein sequence ID" value="KAF9463170.1"/>
    <property type="molecule type" value="Genomic_DNA"/>
</dbReference>
<sequence>MTLKRKRFVRFEPIGKNNQKGYGLPLSDLLARRGLVDPSKPIFESDVSNGKTTVTVSLQWPGYAHLPWIVDIGLVHPSGNLLTREELGHALALQVTEFIEKCETHEAFVPTDEFWRIGPGGFNMDTIRFWNLWTADEEVWYLSFHALAPIMDLSFLEPSKDEGAPQNDTTHIPSDSEDVARFIAWFTHCDDPETEDGV</sequence>
<accession>A0A9P5Y6L6</accession>